<feature type="domain" description="Resolvase/invertase-type recombinase catalytic" evidence="1">
    <location>
        <begin position="14"/>
        <end position="165"/>
    </location>
</feature>
<dbReference type="SUPFAM" id="SSF53041">
    <property type="entry name" value="Resolvase-like"/>
    <property type="match status" value="1"/>
</dbReference>
<proteinExistence type="predicted"/>
<dbReference type="InterPro" id="IPR006119">
    <property type="entry name" value="Resolv_N"/>
</dbReference>
<dbReference type="PANTHER" id="PTHR30461:SF23">
    <property type="entry name" value="DNA RECOMBINASE-RELATED"/>
    <property type="match status" value="1"/>
</dbReference>
<dbReference type="SMART" id="SM00857">
    <property type="entry name" value="Resolvase"/>
    <property type="match status" value="1"/>
</dbReference>
<evidence type="ECO:0000313" key="3">
    <source>
        <dbReference type="EMBL" id="GLR92325.1"/>
    </source>
</evidence>
<organism evidence="3 4">
    <name type="scientific">Bradyrhizobium iriomotense</name>
    <dbReference type="NCBI Taxonomy" id="441950"/>
    <lineage>
        <taxon>Bacteria</taxon>
        <taxon>Pseudomonadati</taxon>
        <taxon>Pseudomonadota</taxon>
        <taxon>Alphaproteobacteria</taxon>
        <taxon>Hyphomicrobiales</taxon>
        <taxon>Nitrobacteraceae</taxon>
        <taxon>Bradyrhizobium</taxon>
    </lineage>
</organism>
<reference evidence="4" key="1">
    <citation type="journal article" date="2019" name="Int. J. Syst. Evol. Microbiol.">
        <title>The Global Catalogue of Microorganisms (GCM) 10K type strain sequencing project: providing services to taxonomists for standard genome sequencing and annotation.</title>
        <authorList>
            <consortium name="The Broad Institute Genomics Platform"/>
            <consortium name="The Broad Institute Genome Sequencing Center for Infectious Disease"/>
            <person name="Wu L."/>
            <person name="Ma J."/>
        </authorList>
    </citation>
    <scope>NUCLEOTIDE SEQUENCE [LARGE SCALE GENOMIC DNA]</scope>
    <source>
        <strain evidence="4">NBRC 102520</strain>
    </source>
</reference>
<sequence length="686" mass="78412">MLNAKIADHHLARQACIYIRQSTMAQVRLNQESTERQYNLANQAKSLGWTPEQIRILDGDLAQSGQQTTRRDDFKTLVSDVAMGQVGAIFSLESSRLARSNKDWHRLLELCAITKTLVFDGDGCYDPADFNDGLVLGMKGTFAQAELHIIRARLHGGKLNKAQKGELRFPLPVGLVFDGDKIILDPDQEVQGAVRAVFELFQQENTAYGVVQRFHQLGLLFPRRAYGGTWNGKLIWGRLTHSRVIGVLANPSYAGAYVFGRYQSCKQIDAAGEICTRLRRMPEEQWRVVIADHHPGYITWEQFLANRRRLEANRTNNEVFSGPVREGLCLLQGVLFCGICGRRLTVRYQGNRGLYPIYECNWRHREALPPHRMCLPAKPLDDAISERLLTAVTPLTIKLALAALTNLEARDRVISAQWHRRIERASYEADLAERRYEESDPSNRLVASTLEKRWNDAMQRVLELKAELAHFERQTMRSVTAKQKQQILRLGQDFPRLWKAPTTSARDRKRILRLLIRDITVVKDPQPKLLHLQICWQGGATETIEVRQRPNYPEAIRYPDSFVAKIRTLAGQFDDKEIAARLNRERLTSPTGKPFTASMINWIRHKHRIFRPSPPDGTLNVSQVRAKYGVSLWVVHYWIEHGIVPATQRKPNAPYAITIDDAVDRRLRKWVANSSHLHSTSPTQTV</sequence>
<name>A0ABQ6BF49_9BRAD</name>
<feature type="domain" description="Recombinase" evidence="2">
    <location>
        <begin position="172"/>
        <end position="316"/>
    </location>
</feature>
<protein>
    <recommendedName>
        <fullName evidence="5">Recombinase family protein</fullName>
    </recommendedName>
</protein>
<dbReference type="Pfam" id="PF07508">
    <property type="entry name" value="Recombinase"/>
    <property type="match status" value="1"/>
</dbReference>
<dbReference type="CDD" id="cd00338">
    <property type="entry name" value="Ser_Recombinase"/>
    <property type="match status" value="1"/>
</dbReference>
<dbReference type="Pfam" id="PF00239">
    <property type="entry name" value="Resolvase"/>
    <property type="match status" value="1"/>
</dbReference>
<evidence type="ECO:0000313" key="4">
    <source>
        <dbReference type="Proteomes" id="UP001156905"/>
    </source>
</evidence>
<dbReference type="InterPro" id="IPR025827">
    <property type="entry name" value="Zn_ribbon_recom_dom"/>
</dbReference>
<dbReference type="Gene3D" id="3.90.1750.20">
    <property type="entry name" value="Putative Large Serine Recombinase, Chain B, Domain 2"/>
    <property type="match status" value="1"/>
</dbReference>
<evidence type="ECO:0000259" key="1">
    <source>
        <dbReference type="PROSITE" id="PS51736"/>
    </source>
</evidence>
<dbReference type="Proteomes" id="UP001156905">
    <property type="component" value="Unassembled WGS sequence"/>
</dbReference>
<dbReference type="InterPro" id="IPR036162">
    <property type="entry name" value="Resolvase-like_N_sf"/>
</dbReference>
<accession>A0ABQ6BF49</accession>
<dbReference type="Gene3D" id="3.40.50.1390">
    <property type="entry name" value="Resolvase, N-terminal catalytic domain"/>
    <property type="match status" value="1"/>
</dbReference>
<dbReference type="Pfam" id="PF13408">
    <property type="entry name" value="Zn_ribbon_recom"/>
    <property type="match status" value="1"/>
</dbReference>
<dbReference type="RefSeq" id="WP_284276359.1">
    <property type="nucleotide sequence ID" value="NZ_BSOW01000086.1"/>
</dbReference>
<dbReference type="InterPro" id="IPR038109">
    <property type="entry name" value="DNA_bind_recomb_sf"/>
</dbReference>
<dbReference type="InterPro" id="IPR050639">
    <property type="entry name" value="SSR_resolvase"/>
</dbReference>
<dbReference type="EMBL" id="BSOW01000086">
    <property type="protein sequence ID" value="GLR92325.1"/>
    <property type="molecule type" value="Genomic_DNA"/>
</dbReference>
<dbReference type="InterPro" id="IPR011109">
    <property type="entry name" value="DNA_bind_recombinase_dom"/>
</dbReference>
<gene>
    <name evidence="3" type="primary">TRm30.4_1</name>
    <name evidence="3" type="ORF">GCM10007857_90510</name>
</gene>
<dbReference type="PROSITE" id="PS51736">
    <property type="entry name" value="RECOMBINASES_3"/>
    <property type="match status" value="1"/>
</dbReference>
<comment type="caution">
    <text evidence="3">The sequence shown here is derived from an EMBL/GenBank/DDBJ whole genome shotgun (WGS) entry which is preliminary data.</text>
</comment>
<evidence type="ECO:0000259" key="2">
    <source>
        <dbReference type="PROSITE" id="PS51737"/>
    </source>
</evidence>
<evidence type="ECO:0008006" key="5">
    <source>
        <dbReference type="Google" id="ProtNLM"/>
    </source>
</evidence>
<keyword evidence="4" id="KW-1185">Reference proteome</keyword>
<dbReference type="PANTHER" id="PTHR30461">
    <property type="entry name" value="DNA-INVERTASE FROM LAMBDOID PROPHAGE"/>
    <property type="match status" value="1"/>
</dbReference>
<dbReference type="PROSITE" id="PS51737">
    <property type="entry name" value="RECOMBINASE_DNA_BIND"/>
    <property type="match status" value="1"/>
</dbReference>